<feature type="compositionally biased region" description="Polar residues" evidence="1">
    <location>
        <begin position="1"/>
        <end position="26"/>
    </location>
</feature>
<evidence type="ECO:0000313" key="3">
    <source>
        <dbReference type="Proteomes" id="UP000554482"/>
    </source>
</evidence>
<evidence type="ECO:0000313" key="2">
    <source>
        <dbReference type="EMBL" id="KAF5174947.1"/>
    </source>
</evidence>
<sequence>MDSSQASCSWMPSSHGSCSLIPSSQASCSSGSTESDEDSEDEWVRFDMEQAHKHNVIIIQVHDSIQRSLCPNHFEKFTIFHENVFEFCNSVSLGERSVEDAVLGFFPNHPGRVRRLDWVKFGNWLKTGEGAKFRDRCEGWSEYACNRIKVCEGCRNASMRLINFDKVIVLDEK</sequence>
<reference evidence="2 3" key="1">
    <citation type="submission" date="2020-06" db="EMBL/GenBank/DDBJ databases">
        <title>Transcriptomic and genomic resources for Thalictrum thalictroides and T. hernandezii: Facilitating candidate gene discovery in an emerging model plant lineage.</title>
        <authorList>
            <person name="Arias T."/>
            <person name="Riano-Pachon D.M."/>
            <person name="Di Stilio V.S."/>
        </authorList>
    </citation>
    <scope>NUCLEOTIDE SEQUENCE [LARGE SCALE GENOMIC DNA]</scope>
    <source>
        <strain evidence="3">cv. WT478/WT964</strain>
        <tissue evidence="2">Leaves</tissue>
    </source>
</reference>
<keyword evidence="3" id="KW-1185">Reference proteome</keyword>
<feature type="region of interest" description="Disordered" evidence="1">
    <location>
        <begin position="1"/>
        <end position="41"/>
    </location>
</feature>
<dbReference type="AlphaFoldDB" id="A0A7J6UQX6"/>
<comment type="caution">
    <text evidence="2">The sequence shown here is derived from an EMBL/GenBank/DDBJ whole genome shotgun (WGS) entry which is preliminary data.</text>
</comment>
<protein>
    <submittedName>
        <fullName evidence="2">Uncharacterized protein</fullName>
    </submittedName>
</protein>
<organism evidence="2 3">
    <name type="scientific">Thalictrum thalictroides</name>
    <name type="common">Rue-anemone</name>
    <name type="synonym">Anemone thalictroides</name>
    <dbReference type="NCBI Taxonomy" id="46969"/>
    <lineage>
        <taxon>Eukaryota</taxon>
        <taxon>Viridiplantae</taxon>
        <taxon>Streptophyta</taxon>
        <taxon>Embryophyta</taxon>
        <taxon>Tracheophyta</taxon>
        <taxon>Spermatophyta</taxon>
        <taxon>Magnoliopsida</taxon>
        <taxon>Ranunculales</taxon>
        <taxon>Ranunculaceae</taxon>
        <taxon>Thalictroideae</taxon>
        <taxon>Thalictrum</taxon>
    </lineage>
</organism>
<evidence type="ECO:0000256" key="1">
    <source>
        <dbReference type="SAM" id="MobiDB-lite"/>
    </source>
</evidence>
<name>A0A7J6UQX6_THATH</name>
<accession>A0A7J6UQX6</accession>
<proteinExistence type="predicted"/>
<gene>
    <name evidence="2" type="ORF">FRX31_035467</name>
</gene>
<dbReference type="EMBL" id="JABWDY010044716">
    <property type="protein sequence ID" value="KAF5174947.1"/>
    <property type="molecule type" value="Genomic_DNA"/>
</dbReference>
<dbReference type="Proteomes" id="UP000554482">
    <property type="component" value="Unassembled WGS sequence"/>
</dbReference>